<dbReference type="Proteomes" id="UP001595772">
    <property type="component" value="Unassembled WGS sequence"/>
</dbReference>
<evidence type="ECO:0000256" key="1">
    <source>
        <dbReference type="ARBA" id="ARBA00001964"/>
    </source>
</evidence>
<reference evidence="13" key="1">
    <citation type="journal article" date="2019" name="Int. J. Syst. Evol. Microbiol.">
        <title>The Global Catalogue of Microorganisms (GCM) 10K type strain sequencing project: providing services to taxonomists for standard genome sequencing and annotation.</title>
        <authorList>
            <consortium name="The Broad Institute Genomics Platform"/>
            <consortium name="The Broad Institute Genome Sequencing Center for Infectious Disease"/>
            <person name="Wu L."/>
            <person name="Ma J."/>
        </authorList>
    </citation>
    <scope>NUCLEOTIDE SEQUENCE [LARGE SCALE GENOMIC DNA]</scope>
    <source>
        <strain evidence="13">IBRC-M 10703</strain>
    </source>
</reference>
<evidence type="ECO:0000256" key="9">
    <source>
        <dbReference type="ARBA" id="ARBA00051231"/>
    </source>
</evidence>
<comment type="cofactor">
    <cofactor evidence="1 10">
        <name>thiamine diphosphate</name>
        <dbReference type="ChEBI" id="CHEBI:58937"/>
    </cofactor>
</comment>
<comment type="subunit">
    <text evidence="2 10">Heterodimer of an alpha and a beta chain.</text>
</comment>
<evidence type="ECO:0000256" key="4">
    <source>
        <dbReference type="ARBA" id="ARBA00014159"/>
    </source>
</evidence>
<dbReference type="Pfam" id="PF00676">
    <property type="entry name" value="E1_dh"/>
    <property type="match status" value="1"/>
</dbReference>
<keyword evidence="13" id="KW-1185">Reference proteome</keyword>
<dbReference type="InterPro" id="IPR029061">
    <property type="entry name" value="THDP-binding"/>
</dbReference>
<name>A0ABV8GZW8_9BACI</name>
<proteinExistence type="predicted"/>
<feature type="domain" description="Dehydrogenase E1 component" evidence="11">
    <location>
        <begin position="29"/>
        <end position="319"/>
    </location>
</feature>
<keyword evidence="5 10" id="KW-0560">Oxidoreductase</keyword>
<comment type="catalytic activity">
    <reaction evidence="9 10">
        <text>N(6)-[(R)-lipoyl]-L-lysyl-[protein] + pyruvate + H(+) = N(6)-[(R)-S(8)-acetyldihydrolipoyl]-L-lysyl-[protein] + CO2</text>
        <dbReference type="Rhea" id="RHEA:19189"/>
        <dbReference type="Rhea" id="RHEA-COMP:10474"/>
        <dbReference type="Rhea" id="RHEA-COMP:10478"/>
        <dbReference type="ChEBI" id="CHEBI:15361"/>
        <dbReference type="ChEBI" id="CHEBI:15378"/>
        <dbReference type="ChEBI" id="CHEBI:16526"/>
        <dbReference type="ChEBI" id="CHEBI:83099"/>
        <dbReference type="ChEBI" id="CHEBI:83111"/>
        <dbReference type="EC" id="1.2.4.1"/>
    </reaction>
</comment>
<sequence length="347" mass="39067">MFQILNEDGKIVNKDDMPDLSDEDLKEIMRRMVYTRILDQRSIALNRQGRLGFYAPTAGQEASQLGSQFALEQEDFILPGYRDVPQLIWQGLPLYQAFLFSKGHFHGNQFPENLHALSPQIIIGAQYVQTAGVALGIKKRGKDNVAITYTGDGGTSQGDFYEGMNFAGAYKAPAIFVVQNNRFAISVPVEKQTKAKTLAQKAVAAGIEGIQVDGMDVLAVYAATKDARDRAIAGEGPTLIETLTYRFGPHTMSGDDPTRYRTEELDNEWAKKDPLVRFRKFLESKKLWSEEDENKVIDEAKDDIKKAIKKAEEQPKQKVTDLIGNMYEELPSNLQEQMEIYKEKESK</sequence>
<dbReference type="EMBL" id="JBHSAO010000014">
    <property type="protein sequence ID" value="MFC4025413.1"/>
    <property type="molecule type" value="Genomic_DNA"/>
</dbReference>
<evidence type="ECO:0000259" key="11">
    <source>
        <dbReference type="Pfam" id="PF00676"/>
    </source>
</evidence>
<protein>
    <recommendedName>
        <fullName evidence="4 10">Pyruvate dehydrogenase E1 component subunit alpha</fullName>
        <ecNumber evidence="3 10">1.2.4.1</ecNumber>
    </recommendedName>
</protein>
<keyword evidence="6 10" id="KW-0786">Thiamine pyrophosphate</keyword>
<dbReference type="EC" id="1.2.4.1" evidence="3 10"/>
<evidence type="ECO:0000256" key="5">
    <source>
        <dbReference type="ARBA" id="ARBA00023002"/>
    </source>
</evidence>
<dbReference type="CDD" id="cd02000">
    <property type="entry name" value="TPP_E1_PDC_ADC_BCADC"/>
    <property type="match status" value="1"/>
</dbReference>
<dbReference type="PANTHER" id="PTHR43380">
    <property type="entry name" value="2-OXOISOVALERATE DEHYDROGENASE SUBUNIT ALPHA, MITOCHONDRIAL"/>
    <property type="match status" value="1"/>
</dbReference>
<evidence type="ECO:0000256" key="10">
    <source>
        <dbReference type="RuleBase" id="RU366007"/>
    </source>
</evidence>
<dbReference type="InterPro" id="IPR050771">
    <property type="entry name" value="Alpha-ketoacid_DH_E1_comp"/>
</dbReference>
<evidence type="ECO:0000256" key="2">
    <source>
        <dbReference type="ARBA" id="ARBA00011870"/>
    </source>
</evidence>
<dbReference type="PANTHER" id="PTHR43380:SF1">
    <property type="entry name" value="2-OXOISOVALERATE DEHYDROGENASE SUBUNIT ALPHA, MITOCHONDRIAL"/>
    <property type="match status" value="1"/>
</dbReference>
<evidence type="ECO:0000256" key="7">
    <source>
        <dbReference type="ARBA" id="ARBA00023317"/>
    </source>
</evidence>
<dbReference type="InterPro" id="IPR001017">
    <property type="entry name" value="DH_E1"/>
</dbReference>
<gene>
    <name evidence="12" type="primary">pdhA</name>
    <name evidence="12" type="ORF">ACFOUV_16620</name>
</gene>
<comment type="function">
    <text evidence="8 10">The pyruvate dehydrogenase complex catalyzes the overall conversion of pyruvate to acetyl-CoA and CO(2). It contains multiple copies of three enzymatic components: pyruvate dehydrogenase (E1), dihydrolipoamide acetyltransferase (E2) and lipoamide dehydrogenase (E3).</text>
</comment>
<dbReference type="Gene3D" id="3.40.50.970">
    <property type="match status" value="1"/>
</dbReference>
<evidence type="ECO:0000256" key="8">
    <source>
        <dbReference type="ARBA" id="ARBA00025211"/>
    </source>
</evidence>
<keyword evidence="7 10" id="KW-0670">Pyruvate</keyword>
<evidence type="ECO:0000313" key="13">
    <source>
        <dbReference type="Proteomes" id="UP001595772"/>
    </source>
</evidence>
<comment type="caution">
    <text evidence="12">The sequence shown here is derived from an EMBL/GenBank/DDBJ whole genome shotgun (WGS) entry which is preliminary data.</text>
</comment>
<dbReference type="RefSeq" id="WP_379497943.1">
    <property type="nucleotide sequence ID" value="NZ_JBHSAO010000014.1"/>
</dbReference>
<accession>A0ABV8GZW8</accession>
<dbReference type="NCBIfam" id="TIGR03181">
    <property type="entry name" value="PDH_E1_alph_x"/>
    <property type="match status" value="1"/>
</dbReference>
<evidence type="ECO:0000256" key="3">
    <source>
        <dbReference type="ARBA" id="ARBA00012281"/>
    </source>
</evidence>
<dbReference type="SUPFAM" id="SSF52518">
    <property type="entry name" value="Thiamin diphosphate-binding fold (THDP-binding)"/>
    <property type="match status" value="1"/>
</dbReference>
<dbReference type="InterPro" id="IPR017596">
    <property type="entry name" value="PdhA/BkdA"/>
</dbReference>
<evidence type="ECO:0000313" key="12">
    <source>
        <dbReference type="EMBL" id="MFC4025413.1"/>
    </source>
</evidence>
<evidence type="ECO:0000256" key="6">
    <source>
        <dbReference type="ARBA" id="ARBA00023052"/>
    </source>
</evidence>
<organism evidence="12 13">
    <name type="scientific">Oceanobacillus longus</name>
    <dbReference type="NCBI Taxonomy" id="930120"/>
    <lineage>
        <taxon>Bacteria</taxon>
        <taxon>Bacillati</taxon>
        <taxon>Bacillota</taxon>
        <taxon>Bacilli</taxon>
        <taxon>Bacillales</taxon>
        <taxon>Bacillaceae</taxon>
        <taxon>Oceanobacillus</taxon>
    </lineage>
</organism>